<accession>A0ABU3VZE1</accession>
<dbReference type="InterPro" id="IPR036259">
    <property type="entry name" value="MFS_trans_sf"/>
</dbReference>
<evidence type="ECO:0000259" key="8">
    <source>
        <dbReference type="SMART" id="SM00563"/>
    </source>
</evidence>
<gene>
    <name evidence="9" type="ORF">RYS15_13245</name>
</gene>
<dbReference type="Proteomes" id="UP001269819">
    <property type="component" value="Unassembled WGS sequence"/>
</dbReference>
<feature type="domain" description="Phospholipid/glycerol acyltransferase" evidence="8">
    <location>
        <begin position="455"/>
        <end position="571"/>
    </location>
</feature>
<protein>
    <submittedName>
        <fullName evidence="9">MFS transporter</fullName>
    </submittedName>
</protein>
<dbReference type="PANTHER" id="PTHR43266:SF2">
    <property type="entry name" value="MAJOR FACILITATOR SUPERFAMILY (MFS) PROFILE DOMAIN-CONTAINING PROTEIN"/>
    <property type="match status" value="1"/>
</dbReference>
<keyword evidence="5 7" id="KW-1133">Transmembrane helix</keyword>
<feature type="transmembrane region" description="Helical" evidence="7">
    <location>
        <begin position="178"/>
        <end position="194"/>
    </location>
</feature>
<keyword evidence="3" id="KW-1003">Cell membrane</keyword>
<dbReference type="EMBL" id="JAWIIJ010000008">
    <property type="protein sequence ID" value="MDV2079653.1"/>
    <property type="molecule type" value="Genomic_DNA"/>
</dbReference>
<feature type="transmembrane region" description="Helical" evidence="7">
    <location>
        <begin position="296"/>
        <end position="315"/>
    </location>
</feature>
<feature type="transmembrane region" description="Helical" evidence="7">
    <location>
        <begin position="264"/>
        <end position="284"/>
    </location>
</feature>
<evidence type="ECO:0000256" key="6">
    <source>
        <dbReference type="ARBA" id="ARBA00023136"/>
    </source>
</evidence>
<dbReference type="InterPro" id="IPR002123">
    <property type="entry name" value="Plipid/glycerol_acylTrfase"/>
</dbReference>
<keyword evidence="10" id="KW-1185">Reference proteome</keyword>
<keyword evidence="4 7" id="KW-0812">Transmembrane</keyword>
<dbReference type="InterPro" id="IPR011701">
    <property type="entry name" value="MFS"/>
</dbReference>
<feature type="transmembrane region" description="Helical" evidence="7">
    <location>
        <begin position="58"/>
        <end position="78"/>
    </location>
</feature>
<comment type="caution">
    <text evidence="9">The sequence shown here is derived from an EMBL/GenBank/DDBJ whole genome shotgun (WGS) entry which is preliminary data.</text>
</comment>
<proteinExistence type="predicted"/>
<comment type="subcellular location">
    <subcellularLocation>
        <location evidence="1">Cell membrane</location>
        <topology evidence="1">Multi-pass membrane protein</topology>
    </subcellularLocation>
</comment>
<feature type="transmembrane region" description="Helical" evidence="7">
    <location>
        <begin position="90"/>
        <end position="109"/>
    </location>
</feature>
<dbReference type="PANTHER" id="PTHR43266">
    <property type="entry name" value="MACROLIDE-EFFLUX PROTEIN"/>
    <property type="match status" value="1"/>
</dbReference>
<evidence type="ECO:0000256" key="2">
    <source>
        <dbReference type="ARBA" id="ARBA00022448"/>
    </source>
</evidence>
<feature type="transmembrane region" description="Helical" evidence="7">
    <location>
        <begin position="403"/>
        <end position="419"/>
    </location>
</feature>
<feature type="transmembrane region" description="Helical" evidence="7">
    <location>
        <begin position="35"/>
        <end position="52"/>
    </location>
</feature>
<dbReference type="SUPFAM" id="SSF69593">
    <property type="entry name" value="Glycerol-3-phosphate (1)-acyltransferase"/>
    <property type="match status" value="1"/>
</dbReference>
<feature type="transmembrane region" description="Helical" evidence="7">
    <location>
        <begin position="147"/>
        <end position="172"/>
    </location>
</feature>
<reference evidence="9 10" key="1">
    <citation type="submission" date="2023-10" db="EMBL/GenBank/DDBJ databases">
        <title>Characteristics and mechanism of a salt-tolerant marine origin heterotrophic nitrifying- aerobic denitrifying bacteria Marinobacter xestospongiae HN1.</title>
        <authorList>
            <person name="Qi R."/>
        </authorList>
    </citation>
    <scope>NUCLEOTIDE SEQUENCE [LARGE SCALE GENOMIC DNA]</scope>
    <source>
        <strain evidence="9 10">HN1</strain>
    </source>
</reference>
<keyword evidence="2" id="KW-0813">Transport</keyword>
<name>A0ABU3VZE1_9GAMM</name>
<feature type="transmembrane region" description="Helical" evidence="7">
    <location>
        <begin position="370"/>
        <end position="397"/>
    </location>
</feature>
<evidence type="ECO:0000256" key="5">
    <source>
        <dbReference type="ARBA" id="ARBA00022989"/>
    </source>
</evidence>
<evidence type="ECO:0000313" key="10">
    <source>
        <dbReference type="Proteomes" id="UP001269819"/>
    </source>
</evidence>
<feature type="transmembrane region" description="Helical" evidence="7">
    <location>
        <begin position="335"/>
        <end position="358"/>
    </location>
</feature>
<dbReference type="Pfam" id="PF01553">
    <property type="entry name" value="Acyltransferase"/>
    <property type="match status" value="1"/>
</dbReference>
<evidence type="ECO:0000256" key="3">
    <source>
        <dbReference type="ARBA" id="ARBA00022475"/>
    </source>
</evidence>
<sequence length="625" mass="68972">MADHSQFRLLGERRFLPFFLTQFSGAFNDNLYKNALLLLVTYSAAGLMGLSVDIVVNLAAFLFILPFFLFSAIAGQVADKYEKSLVIRRVKALEIAIMALAALGLWFGWYGALLLLLFLMGTQSTFFGPVKYAILPQVLRDDELVGGNALVEMGTFVAILLGTLAAGLIMGFDAPERVAAVAVLIMAVAGYLVARQVPATEAGAANLTIRYNPLKETWKLMAMAREKHSVLLSIMAISWFWFLGAAYLTQFPNFAKSELLGDETVVTLLLAIFTIGIALGSVLCERLSGHRVELGIVPIGSLGLSLFGADIYFNMPTATTTVDWWTVISDGDYRRIALDLLGIGVFGGLFIVPLYAFVQHETPADKRARIIAALNVFNALFMVVSALMGVIMLGLIGLSIPEFFLVLSIMNLVVAGFVYQQVPEFALRFVIWVLSHTLYRVRHQGLQRIPEDGPVLLVCNHVSYMDALVIAGAVRRPVRFVMDYRIFKTPVLGAFFRLAKTIPIGSRNRVPEIYQRAFERIDEELDAGNVVCIFPEGKLTKDGEIDTFRGGVELILERRPVPVVPMALRGLWGSFFSHCGGPALKHWPRRFWSRIELRAGEVVAPEAASAGQLQQQVTELRGETP</sequence>
<dbReference type="CDD" id="cd07989">
    <property type="entry name" value="LPLAT_AGPAT-like"/>
    <property type="match status" value="1"/>
</dbReference>
<dbReference type="RefSeq" id="WP_316974167.1">
    <property type="nucleotide sequence ID" value="NZ_JAWIIJ010000008.1"/>
</dbReference>
<organism evidence="9 10">
    <name type="scientific">Marinobacter xestospongiae</name>
    <dbReference type="NCBI Taxonomy" id="994319"/>
    <lineage>
        <taxon>Bacteria</taxon>
        <taxon>Pseudomonadati</taxon>
        <taxon>Pseudomonadota</taxon>
        <taxon>Gammaproteobacteria</taxon>
        <taxon>Pseudomonadales</taxon>
        <taxon>Marinobacteraceae</taxon>
        <taxon>Marinobacter</taxon>
    </lineage>
</organism>
<dbReference type="SMART" id="SM00563">
    <property type="entry name" value="PlsC"/>
    <property type="match status" value="1"/>
</dbReference>
<dbReference type="CDD" id="cd06173">
    <property type="entry name" value="MFS_MefA_like"/>
    <property type="match status" value="1"/>
</dbReference>
<evidence type="ECO:0000256" key="7">
    <source>
        <dbReference type="SAM" id="Phobius"/>
    </source>
</evidence>
<evidence type="ECO:0000256" key="4">
    <source>
        <dbReference type="ARBA" id="ARBA00022692"/>
    </source>
</evidence>
<dbReference type="SUPFAM" id="SSF103473">
    <property type="entry name" value="MFS general substrate transporter"/>
    <property type="match status" value="1"/>
</dbReference>
<keyword evidence="6 7" id="KW-0472">Membrane</keyword>
<feature type="transmembrane region" description="Helical" evidence="7">
    <location>
        <begin position="229"/>
        <end position="249"/>
    </location>
</feature>
<evidence type="ECO:0000256" key="1">
    <source>
        <dbReference type="ARBA" id="ARBA00004651"/>
    </source>
</evidence>
<dbReference type="Gene3D" id="1.20.1250.20">
    <property type="entry name" value="MFS general substrate transporter like domains"/>
    <property type="match status" value="1"/>
</dbReference>
<evidence type="ECO:0000313" key="9">
    <source>
        <dbReference type="EMBL" id="MDV2079653.1"/>
    </source>
</evidence>
<dbReference type="Pfam" id="PF07690">
    <property type="entry name" value="MFS_1"/>
    <property type="match status" value="1"/>
</dbReference>